<feature type="compositionally biased region" description="Basic and acidic residues" evidence="1">
    <location>
        <begin position="127"/>
        <end position="136"/>
    </location>
</feature>
<feature type="compositionally biased region" description="Acidic residues" evidence="1">
    <location>
        <begin position="117"/>
        <end position="126"/>
    </location>
</feature>
<name>A0AAI9T0L0_9ASCO</name>
<sequence>MFSQSGTNTPVPSSKNNAPLPIHDTICESITWVNDWFSPSFINVNTVSFSTENQAGNGSTDPQFIGNNTGSSLHLKGWFKTNQNHRQDTLKQAPINSCFDLTSSKWKYLKTTTTNEDVTDSDELDKDTESVKREDTAADFGNTI</sequence>
<evidence type="ECO:0000313" key="2">
    <source>
        <dbReference type="EMBL" id="KAI3405820.2"/>
    </source>
</evidence>
<protein>
    <submittedName>
        <fullName evidence="2">Uncharacterized protein</fullName>
    </submittedName>
</protein>
<dbReference type="Proteomes" id="UP001202479">
    <property type="component" value="Unassembled WGS sequence"/>
</dbReference>
<feature type="compositionally biased region" description="Polar residues" evidence="1">
    <location>
        <begin position="1"/>
        <end position="17"/>
    </location>
</feature>
<gene>
    <name evidence="2" type="ORF">KGF56_001427</name>
</gene>
<feature type="region of interest" description="Disordered" evidence="1">
    <location>
        <begin position="1"/>
        <end position="20"/>
    </location>
</feature>
<evidence type="ECO:0000256" key="1">
    <source>
        <dbReference type="SAM" id="MobiDB-lite"/>
    </source>
</evidence>
<comment type="caution">
    <text evidence="2">The sequence shown here is derived from an EMBL/GenBank/DDBJ whole genome shotgun (WGS) entry which is preliminary data.</text>
</comment>
<evidence type="ECO:0000313" key="3">
    <source>
        <dbReference type="Proteomes" id="UP001202479"/>
    </source>
</evidence>
<feature type="region of interest" description="Disordered" evidence="1">
    <location>
        <begin position="117"/>
        <end position="144"/>
    </location>
</feature>
<proteinExistence type="predicted"/>
<keyword evidence="3" id="KW-1185">Reference proteome</keyword>
<organism evidence="2 3">
    <name type="scientific">Candida oxycetoniae</name>
    <dbReference type="NCBI Taxonomy" id="497107"/>
    <lineage>
        <taxon>Eukaryota</taxon>
        <taxon>Fungi</taxon>
        <taxon>Dikarya</taxon>
        <taxon>Ascomycota</taxon>
        <taxon>Saccharomycotina</taxon>
        <taxon>Pichiomycetes</taxon>
        <taxon>Debaryomycetaceae</taxon>
        <taxon>Candida/Lodderomyces clade</taxon>
        <taxon>Candida</taxon>
    </lineage>
</organism>
<dbReference type="EMBL" id="JAHUZD010000027">
    <property type="protein sequence ID" value="KAI3405820.2"/>
    <property type="molecule type" value="Genomic_DNA"/>
</dbReference>
<accession>A0AAI9T0L0</accession>
<dbReference type="AlphaFoldDB" id="A0AAI9T0L0"/>
<dbReference type="RefSeq" id="XP_049181565.1">
    <property type="nucleotide sequence ID" value="XM_049322549.1"/>
</dbReference>
<reference evidence="2" key="1">
    <citation type="journal article" date="2022" name="DNA Res.">
        <title>Genome analysis of five recently described species of the CUG-Ser clade uncovers Candida theae as a new hybrid lineage with pathogenic potential in the Candida parapsilosis species complex.</title>
        <authorList>
            <person name="Mixao V."/>
            <person name="Del Olmo V."/>
            <person name="Hegedusova E."/>
            <person name="Saus E."/>
            <person name="Pryszcz L."/>
            <person name="Cillingova A."/>
            <person name="Nosek J."/>
            <person name="Gabaldon T."/>
        </authorList>
    </citation>
    <scope>NUCLEOTIDE SEQUENCE</scope>
    <source>
        <strain evidence="2">CBS 10844</strain>
    </source>
</reference>
<dbReference type="GeneID" id="73379044"/>